<proteinExistence type="predicted"/>
<evidence type="ECO:0000313" key="9">
    <source>
        <dbReference type="EMBL" id="MBC8611873.1"/>
    </source>
</evidence>
<protein>
    <recommendedName>
        <fullName evidence="1">Stage 0 sporulation protein A homolog</fullName>
    </recommendedName>
</protein>
<evidence type="ECO:0000256" key="3">
    <source>
        <dbReference type="ARBA" id="ARBA00023125"/>
    </source>
</evidence>
<dbReference type="EMBL" id="JACRTL010000008">
    <property type="protein sequence ID" value="MBC8611873.1"/>
    <property type="molecule type" value="Genomic_DNA"/>
</dbReference>
<dbReference type="InterPro" id="IPR020449">
    <property type="entry name" value="Tscrpt_reg_AraC-type_HTH"/>
</dbReference>
<dbReference type="SUPFAM" id="SSF46689">
    <property type="entry name" value="Homeodomain-like"/>
    <property type="match status" value="1"/>
</dbReference>
<keyword evidence="10" id="KW-1185">Reference proteome</keyword>
<name>A0A8J6PFE6_9FIRM</name>
<dbReference type="GO" id="GO:0003700">
    <property type="term" value="F:DNA-binding transcription factor activity"/>
    <property type="evidence" value="ECO:0007669"/>
    <property type="project" value="InterPro"/>
</dbReference>
<dbReference type="Gene3D" id="3.40.50.2300">
    <property type="match status" value="1"/>
</dbReference>
<comment type="function">
    <text evidence="5">May play the central regulatory role in sporulation. It may be an element of the effector pathway responsible for the activation of sporulation genes in response to nutritional stress. Spo0A may act in concert with spo0H (a sigma factor) to control the expression of some genes that are critical to the sporulation process.</text>
</comment>
<dbReference type="SMART" id="SM00342">
    <property type="entry name" value="HTH_ARAC"/>
    <property type="match status" value="1"/>
</dbReference>
<dbReference type="InterPro" id="IPR018060">
    <property type="entry name" value="HTH_AraC"/>
</dbReference>
<dbReference type="Pfam" id="PF00072">
    <property type="entry name" value="Response_reg"/>
    <property type="match status" value="1"/>
</dbReference>
<organism evidence="9 10">
    <name type="scientific">Massiliimalia timonensis</name>
    <dbReference type="NCBI Taxonomy" id="1987501"/>
    <lineage>
        <taxon>Bacteria</taxon>
        <taxon>Bacillati</taxon>
        <taxon>Bacillota</taxon>
        <taxon>Clostridia</taxon>
        <taxon>Eubacteriales</taxon>
        <taxon>Oscillospiraceae</taxon>
        <taxon>Massiliimalia</taxon>
    </lineage>
</organism>
<dbReference type="InterPro" id="IPR001789">
    <property type="entry name" value="Sig_transdc_resp-reg_receiver"/>
</dbReference>
<keyword evidence="4" id="KW-0804">Transcription</keyword>
<evidence type="ECO:0000256" key="2">
    <source>
        <dbReference type="ARBA" id="ARBA00023015"/>
    </source>
</evidence>
<dbReference type="PROSITE" id="PS01124">
    <property type="entry name" value="HTH_ARAC_FAMILY_2"/>
    <property type="match status" value="1"/>
</dbReference>
<dbReference type="PANTHER" id="PTHR43280">
    <property type="entry name" value="ARAC-FAMILY TRANSCRIPTIONAL REGULATOR"/>
    <property type="match status" value="1"/>
</dbReference>
<dbReference type="Proteomes" id="UP000632659">
    <property type="component" value="Unassembled WGS sequence"/>
</dbReference>
<dbReference type="Pfam" id="PF12833">
    <property type="entry name" value="HTH_18"/>
    <property type="match status" value="1"/>
</dbReference>
<evidence type="ECO:0000256" key="4">
    <source>
        <dbReference type="ARBA" id="ARBA00023163"/>
    </source>
</evidence>
<gene>
    <name evidence="9" type="ORF">H8702_12305</name>
</gene>
<dbReference type="AlphaFoldDB" id="A0A8J6PFE6"/>
<dbReference type="InterPro" id="IPR009057">
    <property type="entry name" value="Homeodomain-like_sf"/>
</dbReference>
<accession>A0A8J6PFE6</accession>
<dbReference type="SUPFAM" id="SSF52172">
    <property type="entry name" value="CheY-like"/>
    <property type="match status" value="1"/>
</dbReference>
<evidence type="ECO:0000256" key="1">
    <source>
        <dbReference type="ARBA" id="ARBA00018672"/>
    </source>
</evidence>
<dbReference type="RefSeq" id="WP_187536799.1">
    <property type="nucleotide sequence ID" value="NZ_JACRTL010000008.1"/>
</dbReference>
<keyword evidence="6" id="KW-0597">Phosphoprotein</keyword>
<dbReference type="InterPro" id="IPR011006">
    <property type="entry name" value="CheY-like_superfamily"/>
</dbReference>
<dbReference type="GO" id="GO:0043565">
    <property type="term" value="F:sequence-specific DNA binding"/>
    <property type="evidence" value="ECO:0007669"/>
    <property type="project" value="InterPro"/>
</dbReference>
<evidence type="ECO:0000259" key="7">
    <source>
        <dbReference type="PROSITE" id="PS01124"/>
    </source>
</evidence>
<feature type="domain" description="HTH araC/xylS-type" evidence="7">
    <location>
        <begin position="416"/>
        <end position="514"/>
    </location>
</feature>
<reference evidence="9" key="1">
    <citation type="submission" date="2020-08" db="EMBL/GenBank/DDBJ databases">
        <title>Genome public.</title>
        <authorList>
            <person name="Liu C."/>
            <person name="Sun Q."/>
        </authorList>
    </citation>
    <scope>NUCLEOTIDE SEQUENCE</scope>
    <source>
        <strain evidence="9">NSJ-15</strain>
    </source>
</reference>
<feature type="modified residue" description="4-aspartylphosphate" evidence="6">
    <location>
        <position position="55"/>
    </location>
</feature>
<dbReference type="GO" id="GO:0000160">
    <property type="term" value="P:phosphorelay signal transduction system"/>
    <property type="evidence" value="ECO:0007669"/>
    <property type="project" value="InterPro"/>
</dbReference>
<dbReference type="Gene3D" id="1.10.10.60">
    <property type="entry name" value="Homeodomain-like"/>
    <property type="match status" value="2"/>
</dbReference>
<comment type="caution">
    <text evidence="9">The sequence shown here is derived from an EMBL/GenBank/DDBJ whole genome shotgun (WGS) entry which is preliminary data.</text>
</comment>
<evidence type="ECO:0000256" key="6">
    <source>
        <dbReference type="PROSITE-ProRule" id="PRU00169"/>
    </source>
</evidence>
<feature type="domain" description="Response regulatory" evidence="8">
    <location>
        <begin position="3"/>
        <end position="120"/>
    </location>
</feature>
<keyword evidence="3" id="KW-0238">DNA-binding</keyword>
<dbReference type="PRINTS" id="PR00032">
    <property type="entry name" value="HTHARAC"/>
</dbReference>
<evidence type="ECO:0000259" key="8">
    <source>
        <dbReference type="PROSITE" id="PS50110"/>
    </source>
</evidence>
<keyword evidence="2" id="KW-0805">Transcription regulation</keyword>
<sequence>MMKILIIEDEEGIRNNMRTAYDWEQMGCEICGIVANALEAVEICLTQPPDLIISDIVMPGIDGIIFLKYIKERNPDIHFIIMTGHREFEYAKNAVNFGADAFMLKPIHYQELSQIILKISTILRNQNDEEKKQYEKEIILRKLLEGRLNNEMHSDSFVHAMLGKYQNPYCIAVLEPDGEAPRTPQYIQGLLSACIDLNIEDNCCFLKMNYEQIVAVISVSHKEIEWKTSIYNYFIALQQRIYDLFKITVSIGVSELLSGQQSMQEGYLQAKKSLSNRFFSGFNSIHFFASGGEDSFLDYYQILDTQQLFYDLLQNSSGIYLTEKAGNLLDQTIQTLGKNRAFIKSSILILATLCSKHIFNENKRQLASFMERHANFQAIVSSENIDNLKGVFLSILLDLSEYISVKKQTDKQIIIDRIVQYIEENYASNISLNDVAKVVFLSPGYLSALIPSITGNNFTEILTQTRIKHSIDLMKQNQLKNSVIARKVGFSQPQYFSHAFKKVTGYTPTEYRQTYL</sequence>
<dbReference type="PROSITE" id="PS50110">
    <property type="entry name" value="RESPONSE_REGULATORY"/>
    <property type="match status" value="1"/>
</dbReference>
<evidence type="ECO:0000256" key="5">
    <source>
        <dbReference type="ARBA" id="ARBA00024867"/>
    </source>
</evidence>
<evidence type="ECO:0000313" key="10">
    <source>
        <dbReference type="Proteomes" id="UP000632659"/>
    </source>
</evidence>
<dbReference type="SMART" id="SM00448">
    <property type="entry name" value="REC"/>
    <property type="match status" value="1"/>
</dbReference>
<dbReference type="CDD" id="cd17536">
    <property type="entry name" value="REC_YesN-like"/>
    <property type="match status" value="1"/>
</dbReference>
<dbReference type="PANTHER" id="PTHR43280:SF10">
    <property type="entry name" value="REGULATORY PROTEIN POCR"/>
    <property type="match status" value="1"/>
</dbReference>